<protein>
    <submittedName>
        <fullName evidence="2">Uncharacterized protein</fullName>
    </submittedName>
</protein>
<organism evidence="1 2">
    <name type="scientific">Bursaphelenchus xylophilus</name>
    <name type="common">Pinewood nematode worm</name>
    <name type="synonym">Aphelenchoides xylophilus</name>
    <dbReference type="NCBI Taxonomy" id="6326"/>
    <lineage>
        <taxon>Eukaryota</taxon>
        <taxon>Metazoa</taxon>
        <taxon>Ecdysozoa</taxon>
        <taxon>Nematoda</taxon>
        <taxon>Chromadorea</taxon>
        <taxon>Rhabditida</taxon>
        <taxon>Tylenchina</taxon>
        <taxon>Tylenchomorpha</taxon>
        <taxon>Aphelenchoidea</taxon>
        <taxon>Aphelenchoididae</taxon>
        <taxon>Bursaphelenchus</taxon>
    </lineage>
</organism>
<dbReference type="AlphaFoldDB" id="A0A1I7RTX6"/>
<dbReference type="Proteomes" id="UP000095284">
    <property type="component" value="Unplaced"/>
</dbReference>
<dbReference type="WBParaSite" id="BXY_0418200.1">
    <property type="protein sequence ID" value="BXY_0418200.1"/>
    <property type="gene ID" value="BXY_0418200"/>
</dbReference>
<proteinExistence type="predicted"/>
<sequence>MASSGAKAKPDALWFDRIRSSTKYPTNRISPPPNERVSWACALMWPTHPCRDLRPREHRSRRFAQQPAPRSHSDVIPITSFVNLVG</sequence>
<reference evidence="2" key="1">
    <citation type="submission" date="2016-11" db="UniProtKB">
        <authorList>
            <consortium name="WormBaseParasite"/>
        </authorList>
    </citation>
    <scope>IDENTIFICATION</scope>
</reference>
<evidence type="ECO:0000313" key="1">
    <source>
        <dbReference type="Proteomes" id="UP000095284"/>
    </source>
</evidence>
<name>A0A1I7RTX6_BURXY</name>
<accession>A0A1I7RTX6</accession>
<evidence type="ECO:0000313" key="2">
    <source>
        <dbReference type="WBParaSite" id="BXY_0418200.1"/>
    </source>
</evidence>